<feature type="domain" description="Tape measure protein N-terminal" evidence="2">
    <location>
        <begin position="71"/>
        <end position="253"/>
    </location>
</feature>
<dbReference type="AlphaFoldDB" id="A0A5B0DVF8"/>
<dbReference type="OrthoDB" id="5461326at2"/>
<comment type="caution">
    <text evidence="3">The sequence shown here is derived from an EMBL/GenBank/DDBJ whole genome shotgun (WGS) entry which is preliminary data.</text>
</comment>
<dbReference type="Pfam" id="PF20155">
    <property type="entry name" value="TMP_3"/>
    <property type="match status" value="1"/>
</dbReference>
<dbReference type="InterPro" id="IPR053058">
    <property type="entry name" value="Mulikevirus_tape_measure"/>
</dbReference>
<protein>
    <submittedName>
        <fullName evidence="3">Tape measure protein</fullName>
    </submittedName>
</protein>
<keyword evidence="1" id="KW-0175">Coiled coil</keyword>
<organism evidence="3 4">
    <name type="scientific">Aureimonas fodinaquatilis</name>
    <dbReference type="NCBI Taxonomy" id="2565783"/>
    <lineage>
        <taxon>Bacteria</taxon>
        <taxon>Pseudomonadati</taxon>
        <taxon>Pseudomonadota</taxon>
        <taxon>Alphaproteobacteria</taxon>
        <taxon>Hyphomicrobiales</taxon>
        <taxon>Aurantimonadaceae</taxon>
        <taxon>Aureimonas</taxon>
    </lineage>
</organism>
<evidence type="ECO:0000256" key="1">
    <source>
        <dbReference type="SAM" id="Coils"/>
    </source>
</evidence>
<name>A0A5B0DVF8_9HYPH</name>
<evidence type="ECO:0000313" key="3">
    <source>
        <dbReference type="EMBL" id="KAA0970807.1"/>
    </source>
</evidence>
<dbReference type="PANTHER" id="PTHR38812">
    <property type="entry name" value="MU-LIKE PROPHAGE FLUMU PROTEIN GP42"/>
    <property type="match status" value="1"/>
</dbReference>
<dbReference type="PANTHER" id="PTHR38812:SF2">
    <property type="entry name" value="MU-LIKE PROPHAGE FLUMU PROTEIN GP42"/>
    <property type="match status" value="1"/>
</dbReference>
<sequence length="670" mass="71153">MIVDELVAVLGFDLRGEADLKRFNDGLKNAEGNARGFASAVARIGAGVAAAYAAIGGANAIGRGISNFITGITSTGREFENFGVRLRALEGSSEAAEKAMGWIKQFAIETPLELDEVVNAFANMRSFGLDPTNGSLRAIVDTMAATGGGADKLNGIVLALGQAWTKGKLQGEEAMQLLERGVPVWELLSEATGQTAAQLQELSSKGKLGRETIQLLIDALGKKYLGASEEAAKTFDGILSNLSDNWKNFLLTISDAGYYDDVKRRLQSLLEWVNGLWANGFAQRLARNISRALVGSMNTASQLATQAYRIGRGFYQAADGVVALTAKMLGLSKGMTAAGLGVGLLASSAVGRGALIAMARRVPMIAALLAFEDVLAALNGDDSLIGSTDQGQKAIANLQAKFKELEQSASRFADAIARARESLSSGWSEGSGDFGWLKGLSDSWQNLKKEWDQPITIAGFEQGSISDAMTAMEGWAKNAGENFTRLFTDPVGLALKIIAESIDRITAAIQRTIEVMNSIRGVVGGASFEANDTGSGSPSSAPGRTRRNALEFRNSLVPQMLGFKRTPDDRVRGAFSTAEGMQLDPDPMIQGLERIKANLDSGILDPARAAREALSDLERNIEAKADLNITPFLQKVEQAKQAARSLENINIGKGGRVGPVVTPAREMVAD</sequence>
<dbReference type="NCBIfam" id="TIGR02675">
    <property type="entry name" value="tape_meas_nterm"/>
    <property type="match status" value="1"/>
</dbReference>
<dbReference type="EMBL" id="VTWH01000002">
    <property type="protein sequence ID" value="KAA0970807.1"/>
    <property type="molecule type" value="Genomic_DNA"/>
</dbReference>
<accession>A0A5B0DVF8</accession>
<feature type="coiled-coil region" evidence="1">
    <location>
        <begin position="388"/>
        <end position="415"/>
    </location>
</feature>
<dbReference type="RefSeq" id="WP_149300119.1">
    <property type="nucleotide sequence ID" value="NZ_VTWH01000002.1"/>
</dbReference>
<dbReference type="Proteomes" id="UP000324738">
    <property type="component" value="Unassembled WGS sequence"/>
</dbReference>
<keyword evidence="4" id="KW-1185">Reference proteome</keyword>
<proteinExistence type="predicted"/>
<gene>
    <name evidence="3" type="ORF">FPY71_10045</name>
</gene>
<dbReference type="InterPro" id="IPR013491">
    <property type="entry name" value="Tape_meas_N"/>
</dbReference>
<evidence type="ECO:0000259" key="2">
    <source>
        <dbReference type="Pfam" id="PF20155"/>
    </source>
</evidence>
<reference evidence="3 4" key="1">
    <citation type="submission" date="2019-08" db="EMBL/GenBank/DDBJ databases">
        <title>Aureimonas fodiniaquatilis sp. nov., isolated from a coal mine wastewater.</title>
        <authorList>
            <person name="Kim W."/>
        </authorList>
    </citation>
    <scope>NUCLEOTIDE SEQUENCE [LARGE SCALE GENOMIC DNA]</scope>
    <source>
        <strain evidence="3 4">CAU 1482</strain>
    </source>
</reference>
<evidence type="ECO:0000313" key="4">
    <source>
        <dbReference type="Proteomes" id="UP000324738"/>
    </source>
</evidence>